<sequence>MVVATMPWLSGSTRFHLFHHDKLPPATLGILAFEAAKTMSRLVSLYKSLTDEEIFKLRKETMKSKGVAYLNSKDQGFLLNLACAERLEDLHLAAVTVSRLGQKSSDFGLNRFDLVYADLRIGMVDVRKLEFGTKNIEKLIDKMEKLIAATAKLYAALESLTELEVSEKKVQRWKKNLGPKHSSQANIEYFNDKISYQRKQVQHYKEVSLWNQTFDKSIGLMARIVCIVYARICVVFGPYISGFPSLSTKNVRSGLSLSLENSSCLLEHRELYRNNFLLIDQKEKFQERASKSGPIPKSGLTRFMRGEPTSKSGPIPSTSKVGFPSGEPNDSGIAGMGTTHNNSVFRLAPPSTVGGAGLSQRYANVVLFAERCFHAPATIGEDAREALYEMLPTTLKTMVRAKLRDNWLREEEEDESDGGHCLAEGWRDAMEEIMDWLSPLAHDTVRWQTERNLEKQRFDTKPTVLLLQTLHYSDLEKTEAAIVEVLVGLSCVYRYEKRRRNVSREVRRR</sequence>
<feature type="region of interest" description="Disordered" evidence="1">
    <location>
        <begin position="288"/>
        <end position="324"/>
    </location>
</feature>
<dbReference type="PANTHER" id="PTHR31371:SF13">
    <property type="entry name" value="OS05G0457600 PROTEIN"/>
    <property type="match status" value="1"/>
</dbReference>
<evidence type="ECO:0000256" key="1">
    <source>
        <dbReference type="SAM" id="MobiDB-lite"/>
    </source>
</evidence>
<accession>A0AAD7LNG4</accession>
<gene>
    <name evidence="4" type="ORF">O6P43_016737</name>
</gene>
<keyword evidence="5" id="KW-1185">Reference proteome</keyword>
<evidence type="ECO:0000313" key="4">
    <source>
        <dbReference type="EMBL" id="KAJ7961386.1"/>
    </source>
</evidence>
<dbReference type="KEGG" id="qsa:O6P43_016737"/>
<dbReference type="Pfam" id="PF05003">
    <property type="entry name" value="DUF668"/>
    <property type="match status" value="1"/>
</dbReference>
<dbReference type="Proteomes" id="UP001163823">
    <property type="component" value="Chromosome 7"/>
</dbReference>
<evidence type="ECO:0000313" key="5">
    <source>
        <dbReference type="Proteomes" id="UP001163823"/>
    </source>
</evidence>
<dbReference type="GO" id="GO:0045927">
    <property type="term" value="P:positive regulation of growth"/>
    <property type="evidence" value="ECO:0007669"/>
    <property type="project" value="InterPro"/>
</dbReference>
<feature type="domain" description="DUF3475" evidence="3">
    <location>
        <begin position="30"/>
        <end position="85"/>
    </location>
</feature>
<organism evidence="4 5">
    <name type="scientific">Quillaja saponaria</name>
    <name type="common">Soap bark tree</name>
    <dbReference type="NCBI Taxonomy" id="32244"/>
    <lineage>
        <taxon>Eukaryota</taxon>
        <taxon>Viridiplantae</taxon>
        <taxon>Streptophyta</taxon>
        <taxon>Embryophyta</taxon>
        <taxon>Tracheophyta</taxon>
        <taxon>Spermatophyta</taxon>
        <taxon>Magnoliopsida</taxon>
        <taxon>eudicotyledons</taxon>
        <taxon>Gunneridae</taxon>
        <taxon>Pentapetalae</taxon>
        <taxon>rosids</taxon>
        <taxon>fabids</taxon>
        <taxon>Fabales</taxon>
        <taxon>Quillajaceae</taxon>
        <taxon>Quillaja</taxon>
    </lineage>
</organism>
<evidence type="ECO:0000259" key="2">
    <source>
        <dbReference type="Pfam" id="PF05003"/>
    </source>
</evidence>
<comment type="caution">
    <text evidence="4">The sequence shown here is derived from an EMBL/GenBank/DDBJ whole genome shotgun (WGS) entry which is preliminary data.</text>
</comment>
<dbReference type="EMBL" id="JARAOO010000007">
    <property type="protein sequence ID" value="KAJ7961386.1"/>
    <property type="molecule type" value="Genomic_DNA"/>
</dbReference>
<feature type="domain" description="DUF668" evidence="2">
    <location>
        <begin position="352"/>
        <end position="446"/>
    </location>
</feature>
<feature type="compositionally biased region" description="Polar residues" evidence="1">
    <location>
        <begin position="309"/>
        <end position="320"/>
    </location>
</feature>
<dbReference type="Pfam" id="PF11961">
    <property type="entry name" value="DUF3475"/>
    <property type="match status" value="1"/>
</dbReference>
<dbReference type="AlphaFoldDB" id="A0AAD7LNG4"/>
<reference evidence="4" key="1">
    <citation type="journal article" date="2023" name="Science">
        <title>Elucidation of the pathway for biosynthesis of saponin adjuvants from the soapbark tree.</title>
        <authorList>
            <person name="Reed J."/>
            <person name="Orme A."/>
            <person name="El-Demerdash A."/>
            <person name="Owen C."/>
            <person name="Martin L.B.B."/>
            <person name="Misra R.C."/>
            <person name="Kikuchi S."/>
            <person name="Rejzek M."/>
            <person name="Martin A.C."/>
            <person name="Harkess A."/>
            <person name="Leebens-Mack J."/>
            <person name="Louveau T."/>
            <person name="Stephenson M.J."/>
            <person name="Osbourn A."/>
        </authorList>
    </citation>
    <scope>NUCLEOTIDE SEQUENCE</scope>
    <source>
        <strain evidence="4">S10</strain>
    </source>
</reference>
<dbReference type="InterPro" id="IPR021864">
    <property type="entry name" value="DUF3475"/>
</dbReference>
<proteinExistence type="predicted"/>
<dbReference type="InterPro" id="IPR007700">
    <property type="entry name" value="DUF668"/>
</dbReference>
<name>A0AAD7LNG4_QUISA</name>
<evidence type="ECO:0000259" key="3">
    <source>
        <dbReference type="Pfam" id="PF11961"/>
    </source>
</evidence>
<dbReference type="PANTHER" id="PTHR31371">
    <property type="entry name" value="BNAC09G50660D PROTEIN"/>
    <property type="match status" value="1"/>
</dbReference>
<protein>
    <submittedName>
        <fullName evidence="4">Avr9/Cf-9 rapidly elicited protein</fullName>
    </submittedName>
</protein>